<evidence type="ECO:0000256" key="5">
    <source>
        <dbReference type="SAM" id="Phobius"/>
    </source>
</evidence>
<dbReference type="Pfam" id="PF04479">
    <property type="entry name" value="RTA1"/>
    <property type="match status" value="1"/>
</dbReference>
<dbReference type="GO" id="GO:0005886">
    <property type="term" value="C:plasma membrane"/>
    <property type="evidence" value="ECO:0007669"/>
    <property type="project" value="TreeGrafter"/>
</dbReference>
<keyword evidence="3 5" id="KW-1133">Transmembrane helix</keyword>
<reference evidence="7" key="1">
    <citation type="journal article" date="2014" name="Proc. Natl. Acad. Sci. U.S.A.">
        <title>Extensive sampling of basidiomycete genomes demonstrates inadequacy of the white-rot/brown-rot paradigm for wood decay fungi.</title>
        <authorList>
            <person name="Riley R."/>
            <person name="Salamov A.A."/>
            <person name="Brown D.W."/>
            <person name="Nagy L.G."/>
            <person name="Floudas D."/>
            <person name="Held B.W."/>
            <person name="Levasseur A."/>
            <person name="Lombard V."/>
            <person name="Morin E."/>
            <person name="Otillar R."/>
            <person name="Lindquist E.A."/>
            <person name="Sun H."/>
            <person name="LaButti K.M."/>
            <person name="Schmutz J."/>
            <person name="Jabbour D."/>
            <person name="Luo H."/>
            <person name="Baker S.E."/>
            <person name="Pisabarro A.G."/>
            <person name="Walton J.D."/>
            <person name="Blanchette R.A."/>
            <person name="Henrissat B."/>
            <person name="Martin F."/>
            <person name="Cullen D."/>
            <person name="Hibbett D.S."/>
            <person name="Grigoriev I.V."/>
        </authorList>
    </citation>
    <scope>NUCLEOTIDE SEQUENCE [LARGE SCALE GENOMIC DNA]</scope>
    <source>
        <strain evidence="7">PC15</strain>
    </source>
</reference>
<dbReference type="PANTHER" id="PTHR31465:SF9">
    <property type="entry name" value="SPHINGOID LONG-CHAIN BASE TRANSPORTER RSB1"/>
    <property type="match status" value="1"/>
</dbReference>
<dbReference type="OrthoDB" id="3358017at2759"/>
<feature type="transmembrane region" description="Helical" evidence="5">
    <location>
        <begin position="26"/>
        <end position="44"/>
    </location>
</feature>
<dbReference type="AlphaFoldDB" id="A0A067NB49"/>
<dbReference type="STRING" id="1137138.A0A067NB49"/>
<dbReference type="Proteomes" id="UP000027073">
    <property type="component" value="Unassembled WGS sequence"/>
</dbReference>
<dbReference type="InterPro" id="IPR007568">
    <property type="entry name" value="RTA1"/>
</dbReference>
<proteinExistence type="predicted"/>
<comment type="subcellular location">
    <subcellularLocation>
        <location evidence="1">Membrane</location>
        <topology evidence="1">Multi-pass membrane protein</topology>
    </subcellularLocation>
</comment>
<protein>
    <recommendedName>
        <fullName evidence="8">RTA1 like protein</fullName>
    </recommendedName>
</protein>
<dbReference type="EMBL" id="KL198010">
    <property type="protein sequence ID" value="KDQ25263.1"/>
    <property type="molecule type" value="Genomic_DNA"/>
</dbReference>
<evidence type="ECO:0000256" key="1">
    <source>
        <dbReference type="ARBA" id="ARBA00004141"/>
    </source>
</evidence>
<keyword evidence="2 5" id="KW-0812">Transmembrane</keyword>
<gene>
    <name evidence="6" type="ORF">PLEOSDRAFT_1044778</name>
</gene>
<feature type="transmembrane region" description="Helical" evidence="5">
    <location>
        <begin position="128"/>
        <end position="149"/>
    </location>
</feature>
<feature type="transmembrane region" description="Helical" evidence="5">
    <location>
        <begin position="258"/>
        <end position="282"/>
    </location>
</feature>
<name>A0A067NB49_PLEO1</name>
<dbReference type="FunCoup" id="A0A067NB49">
    <property type="interactions" value="33"/>
</dbReference>
<evidence type="ECO:0000256" key="2">
    <source>
        <dbReference type="ARBA" id="ARBA00022692"/>
    </source>
</evidence>
<dbReference type="GO" id="GO:0000324">
    <property type="term" value="C:fungal-type vacuole"/>
    <property type="evidence" value="ECO:0007669"/>
    <property type="project" value="TreeGrafter"/>
</dbReference>
<evidence type="ECO:0000313" key="6">
    <source>
        <dbReference type="EMBL" id="KDQ25263.1"/>
    </source>
</evidence>
<keyword evidence="4 5" id="KW-0472">Membrane</keyword>
<dbReference type="PANTHER" id="PTHR31465">
    <property type="entry name" value="PROTEIN RTA1-RELATED"/>
    <property type="match status" value="1"/>
</dbReference>
<dbReference type="HOGENOM" id="CLU_033465_6_0_1"/>
<evidence type="ECO:0008006" key="8">
    <source>
        <dbReference type="Google" id="ProtNLM"/>
    </source>
</evidence>
<organism evidence="6 7">
    <name type="scientific">Pleurotus ostreatus (strain PC15)</name>
    <name type="common">Oyster mushroom</name>
    <dbReference type="NCBI Taxonomy" id="1137138"/>
    <lineage>
        <taxon>Eukaryota</taxon>
        <taxon>Fungi</taxon>
        <taxon>Dikarya</taxon>
        <taxon>Basidiomycota</taxon>
        <taxon>Agaricomycotina</taxon>
        <taxon>Agaricomycetes</taxon>
        <taxon>Agaricomycetidae</taxon>
        <taxon>Agaricales</taxon>
        <taxon>Pleurotineae</taxon>
        <taxon>Pleurotaceae</taxon>
        <taxon>Pleurotus</taxon>
    </lineage>
</organism>
<evidence type="ECO:0000256" key="4">
    <source>
        <dbReference type="ARBA" id="ARBA00023136"/>
    </source>
</evidence>
<dbReference type="InParanoid" id="A0A067NB49"/>
<accession>A0A067NB49</accession>
<dbReference type="VEuPathDB" id="FungiDB:PLEOSDRAFT_1044778"/>
<feature type="transmembrane region" description="Helical" evidence="5">
    <location>
        <begin position="89"/>
        <end position="107"/>
    </location>
</feature>
<feature type="transmembrane region" description="Helical" evidence="5">
    <location>
        <begin position="169"/>
        <end position="192"/>
    </location>
</feature>
<evidence type="ECO:0000256" key="3">
    <source>
        <dbReference type="ARBA" id="ARBA00022989"/>
    </source>
</evidence>
<evidence type="ECO:0000313" key="7">
    <source>
        <dbReference type="Proteomes" id="UP000027073"/>
    </source>
</evidence>
<sequence>MDFVTSLLPRADEELNSPYGYTPTRYVAIIFIVLFSLSTLAHTAQASIFRTWWLFPTACLAGAVEVLGWSGRLWSSYNVGNSDAFQIQITATILAPTPLVAANFIILGRIITRLGPVYSRLSPKWYTIVFLCCDIISLVIQGVGGGMAAVASDNDEDPTPGGNTMLGGIIFQMIAIAFYVVLALEFFMRYLWDRPIRSVAKPVLGEQEATRGVLDGRLKLMSSALVFSTLVLFIRAVYRTIELSDGWDGRIITTEVYFNVLDGMMVIFAMVAINIAHPGLLLPTNHGSSYVMREKSADESTRTLA</sequence>
<feature type="transmembrane region" description="Helical" evidence="5">
    <location>
        <begin position="51"/>
        <end position="69"/>
    </location>
</feature>